<dbReference type="OrthoDB" id="9115313at2"/>
<sequence length="96" mass="10049">MKAVWMRLCVSVAGLVALGAGLGVTQAQAAGLTRAQVLAELADYQSVGYQFSDVDYPQNAIEATRKVVALRAERAAAAAASTAKVADRDAGWPKRD</sequence>
<reference evidence="3" key="1">
    <citation type="submission" date="2016-10" db="EMBL/GenBank/DDBJ databases">
        <authorList>
            <person name="Varghese N."/>
        </authorList>
    </citation>
    <scope>NUCLEOTIDE SEQUENCE [LARGE SCALE GENOMIC DNA]</scope>
    <source>
        <strain evidence="3">GAS106B</strain>
    </source>
</reference>
<dbReference type="RefSeq" id="WP_074763690.1">
    <property type="nucleotide sequence ID" value="NZ_FNKP01000001.1"/>
</dbReference>
<dbReference type="Proteomes" id="UP000183487">
    <property type="component" value="Unassembled WGS sequence"/>
</dbReference>
<keyword evidence="3" id="KW-1185">Reference proteome</keyword>
<evidence type="ECO:0000256" key="1">
    <source>
        <dbReference type="SAM" id="SignalP"/>
    </source>
</evidence>
<evidence type="ECO:0008006" key="4">
    <source>
        <dbReference type="Google" id="ProtNLM"/>
    </source>
</evidence>
<gene>
    <name evidence="2" type="ORF">SAMN05443245_1476</name>
</gene>
<accession>A0A1H1B4N2</accession>
<dbReference type="Pfam" id="PF13663">
    <property type="entry name" value="DUF4148"/>
    <property type="match status" value="1"/>
</dbReference>
<keyword evidence="1" id="KW-0732">Signal</keyword>
<evidence type="ECO:0000313" key="2">
    <source>
        <dbReference type="EMBL" id="SDQ46396.1"/>
    </source>
</evidence>
<protein>
    <recommendedName>
        <fullName evidence="4">DUF4148 domain-containing protein</fullName>
    </recommendedName>
</protein>
<organism evidence="2 3">
    <name type="scientific">Paraburkholderia fungorum</name>
    <dbReference type="NCBI Taxonomy" id="134537"/>
    <lineage>
        <taxon>Bacteria</taxon>
        <taxon>Pseudomonadati</taxon>
        <taxon>Pseudomonadota</taxon>
        <taxon>Betaproteobacteria</taxon>
        <taxon>Burkholderiales</taxon>
        <taxon>Burkholderiaceae</taxon>
        <taxon>Paraburkholderia</taxon>
    </lineage>
</organism>
<feature type="chain" id="PRO_5010321617" description="DUF4148 domain-containing protein" evidence="1">
    <location>
        <begin position="30"/>
        <end position="96"/>
    </location>
</feature>
<proteinExistence type="predicted"/>
<dbReference type="AlphaFoldDB" id="A0A1H1B4N2"/>
<dbReference type="EMBL" id="FNKP01000001">
    <property type="protein sequence ID" value="SDQ46396.1"/>
    <property type="molecule type" value="Genomic_DNA"/>
</dbReference>
<feature type="signal peptide" evidence="1">
    <location>
        <begin position="1"/>
        <end position="29"/>
    </location>
</feature>
<dbReference type="InterPro" id="IPR025421">
    <property type="entry name" value="DUF4148"/>
</dbReference>
<evidence type="ECO:0000313" key="3">
    <source>
        <dbReference type="Proteomes" id="UP000183487"/>
    </source>
</evidence>
<name>A0A1H1B4N2_9BURK</name>